<name>A0A7Z0N9L5_9GAMM</name>
<keyword evidence="2" id="KW-1185">Reference proteome</keyword>
<dbReference type="AlphaFoldDB" id="A0A7Z0N9L5"/>
<dbReference type="Proteomes" id="UP000520876">
    <property type="component" value="Unassembled WGS sequence"/>
</dbReference>
<protein>
    <submittedName>
        <fullName evidence="1">Uncharacterized protein</fullName>
    </submittedName>
</protein>
<dbReference type="EMBL" id="JACCGK010000014">
    <property type="protein sequence ID" value="NYT73953.1"/>
    <property type="molecule type" value="Genomic_DNA"/>
</dbReference>
<organism evidence="1 2">
    <name type="scientific">Vreelandella sedimenti</name>
    <dbReference type="NCBI Taxonomy" id="2729618"/>
    <lineage>
        <taxon>Bacteria</taxon>
        <taxon>Pseudomonadati</taxon>
        <taxon>Pseudomonadota</taxon>
        <taxon>Gammaproteobacteria</taxon>
        <taxon>Oceanospirillales</taxon>
        <taxon>Halomonadaceae</taxon>
        <taxon>Vreelandella</taxon>
    </lineage>
</organism>
<sequence>MWEKIGIALMGFWLPITGLATEPVGQSTPDQGGSEHAAPEIAGSLDDELREWFILSHGNDSNASFVELGDDINIDITGSVDEETWEGKEALSISLTVNEGQLINAVVIYSIGSAISPPLFTSEGGEVAVTLTHYERSSQTVHVAGRIEGVLLLQIELGEPPSQEEGIEIDVAFDVEAQKVEF</sequence>
<dbReference type="RefSeq" id="WP_180093894.1">
    <property type="nucleotide sequence ID" value="NZ_CAXAZJ010000004.1"/>
</dbReference>
<gene>
    <name evidence="1" type="ORF">HZU72_16185</name>
</gene>
<evidence type="ECO:0000313" key="1">
    <source>
        <dbReference type="EMBL" id="NYT73953.1"/>
    </source>
</evidence>
<proteinExistence type="predicted"/>
<evidence type="ECO:0000313" key="2">
    <source>
        <dbReference type="Proteomes" id="UP000520876"/>
    </source>
</evidence>
<accession>A0A7Z0N9L5</accession>
<comment type="caution">
    <text evidence="1">The sequence shown here is derived from an EMBL/GenBank/DDBJ whole genome shotgun (WGS) entry which is preliminary data.</text>
</comment>
<reference evidence="1 2" key="1">
    <citation type="submission" date="2020-07" db="EMBL/GenBank/DDBJ databases">
        <title>Halomonas sp. QX-2 draft genome sequence.</title>
        <authorList>
            <person name="Qiu X."/>
        </authorList>
    </citation>
    <scope>NUCLEOTIDE SEQUENCE [LARGE SCALE GENOMIC DNA]</scope>
    <source>
        <strain evidence="1 2">QX-2</strain>
    </source>
</reference>